<dbReference type="NCBIfam" id="TIGR00690">
    <property type="entry name" value="rpoZ"/>
    <property type="match status" value="1"/>
</dbReference>
<evidence type="ECO:0000256" key="4">
    <source>
        <dbReference type="ARBA" id="ARBA00022478"/>
    </source>
</evidence>
<evidence type="ECO:0000256" key="9">
    <source>
        <dbReference type="ARBA" id="ARBA00048552"/>
    </source>
</evidence>
<comment type="subunit">
    <text evidence="10">The RNAP catalytic core consists of 2 alpha, 1 beta, 1 beta' and 1 omega subunit. When a sigma factor is associated with the core the holoenzyme is formed, which can initiate transcription.</text>
</comment>
<evidence type="ECO:0000256" key="10">
    <source>
        <dbReference type="HAMAP-Rule" id="MF_00366"/>
    </source>
</evidence>
<dbReference type="GO" id="GO:0000428">
    <property type="term" value="C:DNA-directed RNA polymerase complex"/>
    <property type="evidence" value="ECO:0007669"/>
    <property type="project" value="UniProtKB-KW"/>
</dbReference>
<gene>
    <name evidence="10 11" type="primary">rpoZ</name>
    <name evidence="11" type="ORF">N7548_06095</name>
</gene>
<keyword evidence="7 10" id="KW-0804">Transcription</keyword>
<dbReference type="Proteomes" id="UP001177160">
    <property type="component" value="Unassembled WGS sequence"/>
</dbReference>
<dbReference type="InterPro" id="IPR006110">
    <property type="entry name" value="Pol_omega/Rpo6/RPB6"/>
</dbReference>
<comment type="catalytic activity">
    <reaction evidence="9 10">
        <text>RNA(n) + a ribonucleoside 5'-triphosphate = RNA(n+1) + diphosphate</text>
        <dbReference type="Rhea" id="RHEA:21248"/>
        <dbReference type="Rhea" id="RHEA-COMP:14527"/>
        <dbReference type="Rhea" id="RHEA-COMP:17342"/>
        <dbReference type="ChEBI" id="CHEBI:33019"/>
        <dbReference type="ChEBI" id="CHEBI:61557"/>
        <dbReference type="ChEBI" id="CHEBI:140395"/>
        <dbReference type="EC" id="2.7.7.6"/>
    </reaction>
</comment>
<dbReference type="Pfam" id="PF01192">
    <property type="entry name" value="RNA_pol_Rpb6"/>
    <property type="match status" value="1"/>
</dbReference>
<sequence length="77" mass="8773">MIEHKNGMRYPSIDALLEKVDSKYKLAYISAKRAKSIQEDNDHSSIDKPLCKKPVGIALEEILQDKIQVEFVDKVAE</sequence>
<dbReference type="InterPro" id="IPR003716">
    <property type="entry name" value="DNA-dir_RNA_pol_omega"/>
</dbReference>
<keyword evidence="6 10" id="KW-0548">Nucleotidyltransferase</keyword>
<dbReference type="RefSeq" id="WP_263608579.1">
    <property type="nucleotide sequence ID" value="NZ_JAOVQM010000004.1"/>
</dbReference>
<proteinExistence type="inferred from homology"/>
<comment type="similarity">
    <text evidence="1 10">Belongs to the RNA polymerase subunit omega family.</text>
</comment>
<dbReference type="SUPFAM" id="SSF63562">
    <property type="entry name" value="RPB6/omega subunit-like"/>
    <property type="match status" value="1"/>
</dbReference>
<dbReference type="EMBL" id="JAOVQM010000004">
    <property type="protein sequence ID" value="MCV2232392.1"/>
    <property type="molecule type" value="Genomic_DNA"/>
</dbReference>
<name>A0ABT2Y6N0_9MOLU</name>
<evidence type="ECO:0000256" key="7">
    <source>
        <dbReference type="ARBA" id="ARBA00023163"/>
    </source>
</evidence>
<evidence type="ECO:0000256" key="2">
    <source>
        <dbReference type="ARBA" id="ARBA00012418"/>
    </source>
</evidence>
<dbReference type="HAMAP" id="MF_00366">
    <property type="entry name" value="RNApol_bact_RpoZ"/>
    <property type="match status" value="1"/>
</dbReference>
<evidence type="ECO:0000256" key="1">
    <source>
        <dbReference type="ARBA" id="ARBA00006711"/>
    </source>
</evidence>
<dbReference type="SMART" id="SM01409">
    <property type="entry name" value="RNA_pol_Rpb6"/>
    <property type="match status" value="1"/>
</dbReference>
<protein>
    <recommendedName>
        <fullName evidence="3 10">DNA-directed RNA polymerase subunit omega</fullName>
        <shortName evidence="10">RNAP omega subunit</shortName>
        <ecNumber evidence="2 10">2.7.7.6</ecNumber>
    </recommendedName>
    <alternativeName>
        <fullName evidence="10">RNA polymerase omega subunit</fullName>
    </alternativeName>
    <alternativeName>
        <fullName evidence="8 10">Transcriptase subunit omega</fullName>
    </alternativeName>
</protein>
<evidence type="ECO:0000256" key="5">
    <source>
        <dbReference type="ARBA" id="ARBA00022679"/>
    </source>
</evidence>
<evidence type="ECO:0000256" key="8">
    <source>
        <dbReference type="ARBA" id="ARBA00029924"/>
    </source>
</evidence>
<keyword evidence="12" id="KW-1185">Reference proteome</keyword>
<dbReference type="EC" id="2.7.7.6" evidence="2 10"/>
<reference evidence="11" key="1">
    <citation type="submission" date="2022-09" db="EMBL/GenBank/DDBJ databases">
        <title>Novel Mycoplasma species identified in domestic and wild animals.</title>
        <authorList>
            <person name="Volokhov D.V."/>
            <person name="Furtak V.A."/>
            <person name="Zagorodnyaya T.A."/>
        </authorList>
    </citation>
    <scope>NUCLEOTIDE SEQUENCE</scope>
    <source>
        <strain evidence="11">Oakley</strain>
    </source>
</reference>
<dbReference type="InterPro" id="IPR036161">
    <property type="entry name" value="RPB6/omega-like_sf"/>
</dbReference>
<evidence type="ECO:0000256" key="6">
    <source>
        <dbReference type="ARBA" id="ARBA00022695"/>
    </source>
</evidence>
<dbReference type="PANTHER" id="PTHR34476:SF1">
    <property type="entry name" value="DNA-DIRECTED RNA POLYMERASE SUBUNIT OMEGA"/>
    <property type="match status" value="1"/>
</dbReference>
<evidence type="ECO:0000313" key="12">
    <source>
        <dbReference type="Proteomes" id="UP001177160"/>
    </source>
</evidence>
<evidence type="ECO:0000313" key="11">
    <source>
        <dbReference type="EMBL" id="MCV2232392.1"/>
    </source>
</evidence>
<comment type="caution">
    <text evidence="11">The sequence shown here is derived from an EMBL/GenBank/DDBJ whole genome shotgun (WGS) entry which is preliminary data.</text>
</comment>
<comment type="function">
    <text evidence="10">Promotes RNA polymerase assembly. Latches the N- and C-terminal regions of the beta' subunit thereby facilitating its interaction with the beta and alpha subunits.</text>
</comment>
<keyword evidence="5 10" id="KW-0808">Transferase</keyword>
<dbReference type="Gene3D" id="3.90.940.10">
    <property type="match status" value="1"/>
</dbReference>
<dbReference type="PANTHER" id="PTHR34476">
    <property type="entry name" value="DNA-DIRECTED RNA POLYMERASE SUBUNIT OMEGA"/>
    <property type="match status" value="1"/>
</dbReference>
<keyword evidence="4 10" id="KW-0240">DNA-directed RNA polymerase</keyword>
<organism evidence="11 12">
    <name type="scientific">Paracholeplasma manati</name>
    <dbReference type="NCBI Taxonomy" id="591373"/>
    <lineage>
        <taxon>Bacteria</taxon>
        <taxon>Bacillati</taxon>
        <taxon>Mycoplasmatota</taxon>
        <taxon>Mollicutes</taxon>
        <taxon>Acholeplasmatales</taxon>
        <taxon>Acholeplasmataceae</taxon>
        <taxon>Paracholeplasma</taxon>
    </lineage>
</organism>
<evidence type="ECO:0000256" key="3">
    <source>
        <dbReference type="ARBA" id="ARBA00013725"/>
    </source>
</evidence>
<dbReference type="GO" id="GO:0003899">
    <property type="term" value="F:DNA-directed RNA polymerase activity"/>
    <property type="evidence" value="ECO:0007669"/>
    <property type="project" value="UniProtKB-EC"/>
</dbReference>
<accession>A0ABT2Y6N0</accession>